<name>A0A0E9X0Z6_ANGAN</name>
<organism evidence="1">
    <name type="scientific">Anguilla anguilla</name>
    <name type="common">European freshwater eel</name>
    <name type="synonym">Muraena anguilla</name>
    <dbReference type="NCBI Taxonomy" id="7936"/>
    <lineage>
        <taxon>Eukaryota</taxon>
        <taxon>Metazoa</taxon>
        <taxon>Chordata</taxon>
        <taxon>Craniata</taxon>
        <taxon>Vertebrata</taxon>
        <taxon>Euteleostomi</taxon>
        <taxon>Actinopterygii</taxon>
        <taxon>Neopterygii</taxon>
        <taxon>Teleostei</taxon>
        <taxon>Anguilliformes</taxon>
        <taxon>Anguillidae</taxon>
        <taxon>Anguilla</taxon>
    </lineage>
</organism>
<reference evidence="1" key="2">
    <citation type="journal article" date="2015" name="Fish Shellfish Immunol.">
        <title>Early steps in the European eel (Anguilla anguilla)-Vibrio vulnificus interaction in the gills: Role of the RtxA13 toxin.</title>
        <authorList>
            <person name="Callol A."/>
            <person name="Pajuelo D."/>
            <person name="Ebbesson L."/>
            <person name="Teles M."/>
            <person name="MacKenzie S."/>
            <person name="Amaro C."/>
        </authorList>
    </citation>
    <scope>NUCLEOTIDE SEQUENCE</scope>
</reference>
<reference evidence="1" key="1">
    <citation type="submission" date="2014-11" db="EMBL/GenBank/DDBJ databases">
        <authorList>
            <person name="Amaro Gonzalez C."/>
        </authorList>
    </citation>
    <scope>NUCLEOTIDE SEQUENCE</scope>
</reference>
<proteinExistence type="predicted"/>
<sequence length="121" mass="13959">MFTGYTQYFKHTQGSSSVNAFSHANVTFLRVGCTEKYCKCSWVTFPCCLWCSVFSRQSLRTEAEIVVEKIGSFLNFCERVRLRPLLPASRKLQNESFICLLTRCAQLQHILCSCVCRSYFV</sequence>
<dbReference type="AlphaFoldDB" id="A0A0E9X0Z6"/>
<evidence type="ECO:0000313" key="1">
    <source>
        <dbReference type="EMBL" id="JAH96141.1"/>
    </source>
</evidence>
<dbReference type="EMBL" id="GBXM01012436">
    <property type="protein sequence ID" value="JAH96141.1"/>
    <property type="molecule type" value="Transcribed_RNA"/>
</dbReference>
<protein>
    <submittedName>
        <fullName evidence="1">Uncharacterized protein</fullName>
    </submittedName>
</protein>
<accession>A0A0E9X0Z6</accession>